<evidence type="ECO:0000313" key="1">
    <source>
        <dbReference type="EMBL" id="ESK52910.1"/>
    </source>
</evidence>
<reference evidence="1 2" key="1">
    <citation type="submission" date="2013-10" db="EMBL/GenBank/DDBJ databases">
        <title>The Genome Sequence of Acinetobacter brisouii CIP 110357.</title>
        <authorList>
            <consortium name="The Broad Institute Genomics Platform"/>
            <consortium name="The Broad Institute Genome Sequencing Center for Infectious Disease"/>
            <person name="Cerqueira G."/>
            <person name="Feldgarden M."/>
            <person name="Courvalin P."/>
            <person name="Grillot-Courvalin C."/>
            <person name="Clermont D."/>
            <person name="Rocha E."/>
            <person name="Yoon E.-J."/>
            <person name="Nemec A."/>
            <person name="Young S.K."/>
            <person name="Zeng Q."/>
            <person name="Gargeya S."/>
            <person name="Fitzgerald M."/>
            <person name="Abouelleil A."/>
            <person name="Alvarado L."/>
            <person name="Berlin A.M."/>
            <person name="Chapman S.B."/>
            <person name="Gainer-Dewar J."/>
            <person name="Goldberg J."/>
            <person name="Gnerre S."/>
            <person name="Griggs A."/>
            <person name="Gujja S."/>
            <person name="Hansen M."/>
            <person name="Howarth C."/>
            <person name="Imamovic A."/>
            <person name="Ireland A."/>
            <person name="Larimer J."/>
            <person name="McCowan C."/>
            <person name="Murphy C."/>
            <person name="Pearson M."/>
            <person name="Poon T.W."/>
            <person name="Priest M."/>
            <person name="Roberts A."/>
            <person name="Saif S."/>
            <person name="Shea T."/>
            <person name="Sykes S."/>
            <person name="Wortman J."/>
            <person name="Nusbaum C."/>
            <person name="Birren B."/>
        </authorList>
    </citation>
    <scope>NUCLEOTIDE SEQUENCE [LARGE SCALE GENOMIC DNA]</scope>
    <source>
        <strain evidence="1 2">CIP 110357</strain>
    </source>
</reference>
<dbReference type="Pfam" id="PF04463">
    <property type="entry name" value="2-thiour_desulf"/>
    <property type="match status" value="1"/>
</dbReference>
<dbReference type="PATRIC" id="fig|1341683.3.peg.9"/>
<dbReference type="RefSeq" id="WP_004898731.1">
    <property type="nucleotide sequence ID" value="NZ_BBTI01000003.1"/>
</dbReference>
<dbReference type="PANTHER" id="PTHR30087:SF1">
    <property type="entry name" value="HYPOTHETICAL CYTOSOLIC PROTEIN"/>
    <property type="match status" value="1"/>
</dbReference>
<proteinExistence type="predicted"/>
<gene>
    <name evidence="1" type="ORF">P255_00013</name>
</gene>
<sequence length="152" mass="16180">MILVSACLAGKPVRYDGTDCLHLKVQQLIHEHKAIAICPELLAGLPTPRSPAEMVGGDGYAVLAGTAQVIDQSGHDVTEQYIQGAYSALAIAQKYHATHVVLKENSPSCGSQQIYDGSFFGIRVDGVGVTTALLRQHGILVLSEKQLSQLAE</sequence>
<keyword evidence="2" id="KW-1185">Reference proteome</keyword>
<organism evidence="1 2">
    <name type="scientific">Acinetobacter brisouii CIP 110357</name>
    <dbReference type="NCBI Taxonomy" id="1341683"/>
    <lineage>
        <taxon>Bacteria</taxon>
        <taxon>Pseudomonadati</taxon>
        <taxon>Pseudomonadota</taxon>
        <taxon>Gammaproteobacteria</taxon>
        <taxon>Moraxellales</taxon>
        <taxon>Moraxellaceae</taxon>
        <taxon>Acinetobacter</taxon>
    </lineage>
</organism>
<dbReference type="STRING" id="396323.VH98_06130"/>
<evidence type="ECO:0000313" key="2">
    <source>
        <dbReference type="Proteomes" id="UP000018418"/>
    </source>
</evidence>
<name>V2UW80_9GAMM</name>
<dbReference type="Proteomes" id="UP000018418">
    <property type="component" value="Unassembled WGS sequence"/>
</dbReference>
<comment type="caution">
    <text evidence="1">The sequence shown here is derived from an EMBL/GenBank/DDBJ whole genome shotgun (WGS) entry which is preliminary data.</text>
</comment>
<dbReference type="HOGENOM" id="CLU_076318_1_1_6"/>
<dbReference type="EMBL" id="AYEU01000001">
    <property type="protein sequence ID" value="ESK52910.1"/>
    <property type="molecule type" value="Genomic_DNA"/>
</dbReference>
<dbReference type="PANTHER" id="PTHR30087">
    <property type="entry name" value="INNER MEMBRANE PROTEIN"/>
    <property type="match status" value="1"/>
</dbReference>
<accession>V2UW80</accession>
<dbReference type="AlphaFoldDB" id="V2UW80"/>
<dbReference type="InterPro" id="IPR007553">
    <property type="entry name" value="2-thiour_desulf"/>
</dbReference>
<dbReference type="OrthoDB" id="495783at2"/>
<protein>
    <submittedName>
        <fullName evidence="1">Uncharacterized protein</fullName>
    </submittedName>
</protein>